<sequence>MRILFAGDDWYGSNARSLANGFRRAGHDVDVVDTTPVTLPQRLSPAWWYAKRTGRRAPGTVDAVHRALESRPAPDLLFCYTAVHLDQERLLALPAARRVHYSADDVSHPVNTTPAYLAAEPGWDAIVTTKAHNVPELVARGARRVVHVLSAYDPAWHRPVPPRTARRYAAGFVGNARPDRVELLTGLARTQGEDFYLAGNGWRRRPGLRSTRATVRGPQYGTDLSAAIAAIGANLVLLNSDNRDTHTCRTFEVPAAGGLFVGPRTVEHAALLADGRDALLYDDPAEIDDIVARVAADPAAAARVAAAGHAAITRGGHTYEHRAREIIDALD</sequence>
<dbReference type="Pfam" id="PF13524">
    <property type="entry name" value="Glyco_trans_1_2"/>
    <property type="match status" value="1"/>
</dbReference>
<keyword evidence="2" id="KW-0808">Transferase</keyword>
<dbReference type="EMBL" id="LSRE01000001">
    <property type="protein sequence ID" value="KXP01250.1"/>
    <property type="molecule type" value="Genomic_DNA"/>
</dbReference>
<name>A0A137ZSU1_9ACTN</name>
<organism evidence="2 3">
    <name type="scientific">Tsukamurella pseudospumae</name>
    <dbReference type="NCBI Taxonomy" id="239498"/>
    <lineage>
        <taxon>Bacteria</taxon>
        <taxon>Bacillati</taxon>
        <taxon>Actinomycetota</taxon>
        <taxon>Actinomycetes</taxon>
        <taxon>Mycobacteriales</taxon>
        <taxon>Tsukamurellaceae</taxon>
        <taxon>Tsukamurella</taxon>
    </lineage>
</organism>
<dbReference type="GO" id="GO:0016740">
    <property type="term" value="F:transferase activity"/>
    <property type="evidence" value="ECO:0007669"/>
    <property type="project" value="UniProtKB-KW"/>
</dbReference>
<dbReference type="Proteomes" id="UP000070409">
    <property type="component" value="Unassembled WGS sequence"/>
</dbReference>
<evidence type="ECO:0000259" key="1">
    <source>
        <dbReference type="Pfam" id="PF13524"/>
    </source>
</evidence>
<dbReference type="RefSeq" id="WP_068743164.1">
    <property type="nucleotide sequence ID" value="NZ_LSRE01000001.1"/>
</dbReference>
<reference evidence="2 3" key="1">
    <citation type="submission" date="2016-02" db="EMBL/GenBank/DDBJ databases">
        <authorList>
            <person name="Teng J.L."/>
            <person name="Tang Y."/>
            <person name="Huang Y."/>
            <person name="Guo F."/>
            <person name="Wei W."/>
            <person name="Chen J.H."/>
            <person name="Wong S.Y."/>
            <person name="Lau S.K."/>
            <person name="Woo P.C."/>
        </authorList>
    </citation>
    <scope>NUCLEOTIDE SEQUENCE [LARGE SCALE GENOMIC DNA]</scope>
    <source>
        <strain evidence="2 3">JCM 13375</strain>
    </source>
</reference>
<accession>A0A137ZSU1</accession>
<keyword evidence="3" id="KW-1185">Reference proteome</keyword>
<comment type="caution">
    <text evidence="2">The sequence shown here is derived from an EMBL/GenBank/DDBJ whole genome shotgun (WGS) entry which is preliminary data.</text>
</comment>
<evidence type="ECO:0000313" key="3">
    <source>
        <dbReference type="Proteomes" id="UP000070409"/>
    </source>
</evidence>
<feature type="domain" description="Spore protein YkvP/CgeB glycosyl transferase-like" evidence="1">
    <location>
        <begin position="181"/>
        <end position="328"/>
    </location>
</feature>
<protein>
    <submittedName>
        <fullName evidence="2">Glycosyl transferase family 1</fullName>
    </submittedName>
</protein>
<gene>
    <name evidence="2" type="ORF">AXK61_00035</name>
</gene>
<dbReference type="SUPFAM" id="SSF53756">
    <property type="entry name" value="UDP-Glycosyltransferase/glycogen phosphorylase"/>
    <property type="match status" value="1"/>
</dbReference>
<dbReference type="InterPro" id="IPR055259">
    <property type="entry name" value="YkvP/CgeB_Glyco_trans-like"/>
</dbReference>
<proteinExistence type="predicted"/>
<evidence type="ECO:0000313" key="2">
    <source>
        <dbReference type="EMBL" id="KXP01250.1"/>
    </source>
</evidence>